<gene>
    <name evidence="4" type="primary">Acey_s0007.g3555</name>
    <name evidence="4" type="ORF">Y032_0007g3555</name>
</gene>
<dbReference type="OrthoDB" id="5868827at2759"/>
<evidence type="ECO:0000313" key="4">
    <source>
        <dbReference type="EMBL" id="EYC29040.1"/>
    </source>
</evidence>
<protein>
    <recommendedName>
        <fullName evidence="3">C2H2-type domain-containing protein</fullName>
    </recommendedName>
</protein>
<comment type="caution">
    <text evidence="4">The sequence shown here is derived from an EMBL/GenBank/DDBJ whole genome shotgun (WGS) entry which is preliminary data.</text>
</comment>
<proteinExistence type="predicted"/>
<dbReference type="PANTHER" id="PTHR33936">
    <property type="entry name" value="PROTEIN CBG17840"/>
    <property type="match status" value="1"/>
</dbReference>
<dbReference type="AlphaFoldDB" id="A0A016VNU4"/>
<evidence type="ECO:0000313" key="5">
    <source>
        <dbReference type="Proteomes" id="UP000024635"/>
    </source>
</evidence>
<dbReference type="PROSITE" id="PS00028">
    <property type="entry name" value="ZINC_FINGER_C2H2_1"/>
    <property type="match status" value="2"/>
</dbReference>
<dbReference type="PROSITE" id="PS50157">
    <property type="entry name" value="ZINC_FINGER_C2H2_2"/>
    <property type="match status" value="1"/>
</dbReference>
<dbReference type="Gene3D" id="3.30.160.60">
    <property type="entry name" value="Classic Zinc Finger"/>
    <property type="match status" value="1"/>
</dbReference>
<evidence type="ECO:0000256" key="1">
    <source>
        <dbReference type="PROSITE-ProRule" id="PRU00042"/>
    </source>
</evidence>
<accession>A0A016VNU4</accession>
<dbReference type="EMBL" id="JARK01001343">
    <property type="protein sequence ID" value="EYC29040.1"/>
    <property type="molecule type" value="Genomic_DNA"/>
</dbReference>
<dbReference type="Proteomes" id="UP000024635">
    <property type="component" value="Unassembled WGS sequence"/>
</dbReference>
<reference evidence="5" key="1">
    <citation type="journal article" date="2015" name="Nat. Genet.">
        <title>The genome and transcriptome of the zoonotic hookworm Ancylostoma ceylanicum identify infection-specific gene families.</title>
        <authorList>
            <person name="Schwarz E.M."/>
            <person name="Hu Y."/>
            <person name="Antoshechkin I."/>
            <person name="Miller M.M."/>
            <person name="Sternberg P.W."/>
            <person name="Aroian R.V."/>
        </authorList>
    </citation>
    <scope>NUCLEOTIDE SEQUENCE</scope>
    <source>
        <strain evidence="5">HY135</strain>
    </source>
</reference>
<feature type="domain" description="C2H2-type" evidence="3">
    <location>
        <begin position="54"/>
        <end position="82"/>
    </location>
</feature>
<keyword evidence="1" id="KW-0479">Metal-binding</keyword>
<keyword evidence="5" id="KW-1185">Reference proteome</keyword>
<evidence type="ECO:0000256" key="2">
    <source>
        <dbReference type="SAM" id="MobiDB-lite"/>
    </source>
</evidence>
<organism evidence="4 5">
    <name type="scientific">Ancylostoma ceylanicum</name>
    <dbReference type="NCBI Taxonomy" id="53326"/>
    <lineage>
        <taxon>Eukaryota</taxon>
        <taxon>Metazoa</taxon>
        <taxon>Ecdysozoa</taxon>
        <taxon>Nematoda</taxon>
        <taxon>Chromadorea</taxon>
        <taxon>Rhabditida</taxon>
        <taxon>Rhabditina</taxon>
        <taxon>Rhabditomorpha</taxon>
        <taxon>Strongyloidea</taxon>
        <taxon>Ancylostomatidae</taxon>
        <taxon>Ancylostomatinae</taxon>
        <taxon>Ancylostoma</taxon>
    </lineage>
</organism>
<dbReference type="InterPro" id="IPR052797">
    <property type="entry name" value="RegFact_GeneExpr_CellDeath"/>
</dbReference>
<dbReference type="PANTHER" id="PTHR33936:SF24">
    <property type="entry name" value="C2H2-TYPE DOMAIN-CONTAINING PROTEIN"/>
    <property type="match status" value="1"/>
</dbReference>
<feature type="region of interest" description="Disordered" evidence="2">
    <location>
        <begin position="176"/>
        <end position="196"/>
    </location>
</feature>
<dbReference type="InterPro" id="IPR013087">
    <property type="entry name" value="Znf_C2H2_type"/>
</dbReference>
<sequence>MNNSSAQCHICKSGPFLLSNLYAHLRRFHFCSEHEVNEVRRAIKRAKYRVLDEVKCELCGKVYFTDGGLRKHRRLAHNKATTTQSEPSEDRQVKTVFVTCPACGERLPNNIELAVHCENTHSDECSDFTVLDIHFSNWEAFELWKTRKERETVTKLVRRTTRKSSKGTTHMYACQHSGRPARKTGTEKEKKRKRRCKRNSKHCPCFAKSSTMITQRMRRSIYADANGRERHLNGPIAEQSYRPFLRVMQNSSDSELVISEELEAGGLVPKQIFFKIR</sequence>
<dbReference type="GO" id="GO:0008270">
    <property type="term" value="F:zinc ion binding"/>
    <property type="evidence" value="ECO:0007669"/>
    <property type="project" value="UniProtKB-KW"/>
</dbReference>
<evidence type="ECO:0000259" key="3">
    <source>
        <dbReference type="PROSITE" id="PS50157"/>
    </source>
</evidence>
<keyword evidence="1" id="KW-0863">Zinc-finger</keyword>
<keyword evidence="1" id="KW-0862">Zinc</keyword>
<name>A0A016VNU4_9BILA</name>
<dbReference type="STRING" id="53326.A0A016VNU4"/>
<dbReference type="SMART" id="SM00355">
    <property type="entry name" value="ZnF_C2H2"/>
    <property type="match status" value="3"/>
</dbReference>